<evidence type="ECO:0000313" key="1">
    <source>
        <dbReference type="EMBL" id="RKD30822.1"/>
    </source>
</evidence>
<evidence type="ECO:0000313" key="2">
    <source>
        <dbReference type="Proteomes" id="UP000284277"/>
    </source>
</evidence>
<comment type="caution">
    <text evidence="1">The sequence shown here is derived from an EMBL/GenBank/DDBJ whole genome shotgun (WGS) entry which is preliminary data.</text>
</comment>
<reference evidence="1 2" key="1">
    <citation type="submission" date="2016-08" db="EMBL/GenBank/DDBJ databases">
        <title>A new outlook on sporulation: Clostridium algidixylanolyticum.</title>
        <authorList>
            <person name="Poppleton D.I."/>
            <person name="Gribaldo S."/>
        </authorList>
    </citation>
    <scope>NUCLEOTIDE SEQUENCE [LARGE SCALE GENOMIC DNA]</scope>
    <source>
        <strain evidence="1 2">SPL73</strain>
    </source>
</reference>
<sequence length="384" mass="45290">MASNGGISSLSGFAYQIKVFVYYLEKLQDNMEIGYETFEDVAIKYKPDDLEYIDKKCVDFNSLLKTSKGITAIQVKKKKLDAKDFKQLLYNWILLEMSDDPITNYILLMDSSYNNSDLIFDKSALTIYDEIVQSNEDVKSLKSQIKNIIDNDFSKFENAYNNIRANYEFKEIVDMDEMLNQVYGKTFHKPSVNSKVYECRIKALLSKITCEIMESVVKNKSYTCKYDDLIHFLEEICQDISDKEIYTDFSIFKSLNHISLKDTEIAMSRQYKQLCACFYSENKIEEHLVYEQYYNDYKLGNLENMKKYKIDTIEDTTYSHFTDAKEYLNNINNDKPFFRLDETKKRGNSYTLNEQIYYGSAIHLTKEDIEKKLLISWKDVKDEY</sequence>
<dbReference type="EMBL" id="MCIA01000030">
    <property type="protein sequence ID" value="RKD30822.1"/>
    <property type="molecule type" value="Genomic_DNA"/>
</dbReference>
<dbReference type="RefSeq" id="WP_207667631.1">
    <property type="nucleotide sequence ID" value="NZ_MCIA01000030.1"/>
</dbReference>
<organism evidence="1 2">
    <name type="scientific">Lacrimispora algidixylanolytica</name>
    <dbReference type="NCBI Taxonomy" id="94868"/>
    <lineage>
        <taxon>Bacteria</taxon>
        <taxon>Bacillati</taxon>
        <taxon>Bacillota</taxon>
        <taxon>Clostridia</taxon>
        <taxon>Lachnospirales</taxon>
        <taxon>Lachnospiraceae</taxon>
        <taxon>Lacrimispora</taxon>
    </lineage>
</organism>
<accession>A0A419T036</accession>
<gene>
    <name evidence="1" type="ORF">BET01_05770</name>
</gene>
<name>A0A419T036_9FIRM</name>
<proteinExistence type="predicted"/>
<dbReference type="Proteomes" id="UP000284277">
    <property type="component" value="Unassembled WGS sequence"/>
</dbReference>
<protein>
    <submittedName>
        <fullName evidence="1">Uncharacterized protein</fullName>
    </submittedName>
</protein>
<dbReference type="AlphaFoldDB" id="A0A419T036"/>
<keyword evidence="2" id="KW-1185">Reference proteome</keyword>